<dbReference type="PROSITE" id="PS51257">
    <property type="entry name" value="PROKAR_LIPOPROTEIN"/>
    <property type="match status" value="1"/>
</dbReference>
<evidence type="ECO:0000256" key="1">
    <source>
        <dbReference type="SAM" id="MobiDB-lite"/>
    </source>
</evidence>
<dbReference type="EMBL" id="JANPWB010000006">
    <property type="protein sequence ID" value="KAJ1175084.1"/>
    <property type="molecule type" value="Genomic_DNA"/>
</dbReference>
<evidence type="ECO:0000313" key="3">
    <source>
        <dbReference type="Proteomes" id="UP001066276"/>
    </source>
</evidence>
<proteinExistence type="predicted"/>
<name>A0AAV7TET6_PLEWA</name>
<organism evidence="2 3">
    <name type="scientific">Pleurodeles waltl</name>
    <name type="common">Iberian ribbed newt</name>
    <dbReference type="NCBI Taxonomy" id="8319"/>
    <lineage>
        <taxon>Eukaryota</taxon>
        <taxon>Metazoa</taxon>
        <taxon>Chordata</taxon>
        <taxon>Craniata</taxon>
        <taxon>Vertebrata</taxon>
        <taxon>Euteleostomi</taxon>
        <taxon>Amphibia</taxon>
        <taxon>Batrachia</taxon>
        <taxon>Caudata</taxon>
        <taxon>Salamandroidea</taxon>
        <taxon>Salamandridae</taxon>
        <taxon>Pleurodelinae</taxon>
        <taxon>Pleurodeles</taxon>
    </lineage>
</organism>
<feature type="compositionally biased region" description="Acidic residues" evidence="1">
    <location>
        <begin position="76"/>
        <end position="93"/>
    </location>
</feature>
<keyword evidence="3" id="KW-1185">Reference proteome</keyword>
<sequence>MLLPHSRVAGGVAAAVMACSLPKEKVKKAAPAEKEGFNSLSVADDWRDGVSKVLIGEIVVDDGEVPAKSGDRYGDVDEALDYDEDELENSELC</sequence>
<comment type="caution">
    <text evidence="2">The sequence shown here is derived from an EMBL/GenBank/DDBJ whole genome shotgun (WGS) entry which is preliminary data.</text>
</comment>
<dbReference type="Proteomes" id="UP001066276">
    <property type="component" value="Chromosome 3_2"/>
</dbReference>
<protein>
    <submittedName>
        <fullName evidence="2">Uncharacterized protein</fullName>
    </submittedName>
</protein>
<evidence type="ECO:0000313" key="2">
    <source>
        <dbReference type="EMBL" id="KAJ1175084.1"/>
    </source>
</evidence>
<reference evidence="2" key="1">
    <citation type="journal article" date="2022" name="bioRxiv">
        <title>Sequencing and chromosome-scale assembly of the giantPleurodeles waltlgenome.</title>
        <authorList>
            <person name="Brown T."/>
            <person name="Elewa A."/>
            <person name="Iarovenko S."/>
            <person name="Subramanian E."/>
            <person name="Araus A.J."/>
            <person name="Petzold A."/>
            <person name="Susuki M."/>
            <person name="Suzuki K.-i.T."/>
            <person name="Hayashi T."/>
            <person name="Toyoda A."/>
            <person name="Oliveira C."/>
            <person name="Osipova E."/>
            <person name="Leigh N.D."/>
            <person name="Simon A."/>
            <person name="Yun M.H."/>
        </authorList>
    </citation>
    <scope>NUCLEOTIDE SEQUENCE</scope>
    <source>
        <strain evidence="2">20211129_DDA</strain>
        <tissue evidence="2">Liver</tissue>
    </source>
</reference>
<dbReference type="AlphaFoldDB" id="A0AAV7TET6"/>
<feature type="region of interest" description="Disordered" evidence="1">
    <location>
        <begin position="66"/>
        <end position="93"/>
    </location>
</feature>
<gene>
    <name evidence="2" type="ORF">NDU88_000375</name>
</gene>
<accession>A0AAV7TET6</accession>